<dbReference type="Pfam" id="PF02995">
    <property type="entry name" value="DUF229"/>
    <property type="match status" value="1"/>
</dbReference>
<proteinExistence type="predicted"/>
<reference evidence="2" key="3">
    <citation type="submission" date="2023-05" db="EMBL/GenBank/DDBJ databases">
        <authorList>
            <person name="Smith C.H."/>
        </authorList>
    </citation>
    <scope>NUCLEOTIDE SEQUENCE</scope>
    <source>
        <strain evidence="2">CHS0354</strain>
        <tissue evidence="2">Mantle</tissue>
    </source>
</reference>
<evidence type="ECO:0000313" key="2">
    <source>
        <dbReference type="EMBL" id="KAK3597543.1"/>
    </source>
</evidence>
<gene>
    <name evidence="2" type="ORF">CHS0354_018141</name>
</gene>
<sequence>MKSKFRKSHSSYQEICCSREGTYVTISKRWKCFRIKHTRPCLLLCLTVVFFTIFMISTVIVTDETQYLLLSNHNATCKLPVTDPFDPNIMKYIFEPDPIVCSQFPPLMYVDTSGILRINQSTLIHYGLDLSCMYQSIERLNDSDIRFGPEVKLEPPVFLPNFYFRVICRNEKSKIVYDNLHFNFWWNIKNETKSFGVETEEDLSIFVFGLDSLSRSQTIRKLPKTFEYMTKKLNIYDFKGFLKVGLNTFPNLIPLLSGKHVEELPADHESKFFDNMSLIWNQKSMSQYATLYAEDKIEYSTFNMNKQGFLHFPTTYYFRPILLAMEKMKPVFVELFDKERNFCFGHTKRFQLQIDFYKTFLQRHEKKLRFAFSWLNQLSHDNINMLGNGDDSIREFLMWMKDSGHLERAILIFLGDHGFRMGDVATTFVGRIENNMPFLGIYIPTFVKEKYPGLHRNLVDNTRRLVSAFDIFETMQDIMHRRYKQNDANTVYRHSRGISLLRPVHAARSCDDAGVPEVFCACYQTTSLNTTLNVVQIIAQFALDSINKLLKPKSQICAELSIRSIREASIIPSTLEKANGVYDLIGNLFRTKSGISGRYIILIETYPGEGLFEVMIDYENDQKMVLVGEISRLNRYGKQSHCVKDSSLFQFCYCLDLV</sequence>
<protein>
    <recommendedName>
        <fullName evidence="4">DUF229 domain-containing protein</fullName>
    </recommendedName>
</protein>
<evidence type="ECO:0008006" key="4">
    <source>
        <dbReference type="Google" id="ProtNLM"/>
    </source>
</evidence>
<evidence type="ECO:0000256" key="1">
    <source>
        <dbReference type="SAM" id="Phobius"/>
    </source>
</evidence>
<feature type="transmembrane region" description="Helical" evidence="1">
    <location>
        <begin position="41"/>
        <end position="61"/>
    </location>
</feature>
<dbReference type="PANTHER" id="PTHR10974:SF1">
    <property type="entry name" value="FI08016P-RELATED"/>
    <property type="match status" value="1"/>
</dbReference>
<dbReference type="EMBL" id="JAEAOA010001122">
    <property type="protein sequence ID" value="KAK3597543.1"/>
    <property type="molecule type" value="Genomic_DNA"/>
</dbReference>
<dbReference type="PANTHER" id="PTHR10974">
    <property type="entry name" value="FI08016P-RELATED"/>
    <property type="match status" value="1"/>
</dbReference>
<evidence type="ECO:0000313" key="3">
    <source>
        <dbReference type="Proteomes" id="UP001195483"/>
    </source>
</evidence>
<dbReference type="SUPFAM" id="SSF53649">
    <property type="entry name" value="Alkaline phosphatase-like"/>
    <property type="match status" value="1"/>
</dbReference>
<reference evidence="2" key="1">
    <citation type="journal article" date="2021" name="Genome Biol. Evol.">
        <title>A High-Quality Reference Genome for a Parasitic Bivalve with Doubly Uniparental Inheritance (Bivalvia: Unionida).</title>
        <authorList>
            <person name="Smith C.H."/>
        </authorList>
    </citation>
    <scope>NUCLEOTIDE SEQUENCE</scope>
    <source>
        <strain evidence="2">CHS0354</strain>
    </source>
</reference>
<dbReference type="GO" id="GO:0005615">
    <property type="term" value="C:extracellular space"/>
    <property type="evidence" value="ECO:0007669"/>
    <property type="project" value="TreeGrafter"/>
</dbReference>
<keyword evidence="3" id="KW-1185">Reference proteome</keyword>
<name>A0AAE0STB4_9BIVA</name>
<dbReference type="InterPro" id="IPR017850">
    <property type="entry name" value="Alkaline_phosphatase_core_sf"/>
</dbReference>
<keyword evidence="1" id="KW-1133">Transmembrane helix</keyword>
<keyword evidence="1" id="KW-0472">Membrane</keyword>
<dbReference type="InterPro" id="IPR004245">
    <property type="entry name" value="DUF229"/>
</dbReference>
<dbReference type="CDD" id="cd16021">
    <property type="entry name" value="ALP_like"/>
    <property type="match status" value="1"/>
</dbReference>
<dbReference type="Gene3D" id="3.40.720.10">
    <property type="entry name" value="Alkaline Phosphatase, subunit A"/>
    <property type="match status" value="1"/>
</dbReference>
<organism evidence="2 3">
    <name type="scientific">Potamilus streckersoni</name>
    <dbReference type="NCBI Taxonomy" id="2493646"/>
    <lineage>
        <taxon>Eukaryota</taxon>
        <taxon>Metazoa</taxon>
        <taxon>Spiralia</taxon>
        <taxon>Lophotrochozoa</taxon>
        <taxon>Mollusca</taxon>
        <taxon>Bivalvia</taxon>
        <taxon>Autobranchia</taxon>
        <taxon>Heteroconchia</taxon>
        <taxon>Palaeoheterodonta</taxon>
        <taxon>Unionida</taxon>
        <taxon>Unionoidea</taxon>
        <taxon>Unionidae</taxon>
        <taxon>Ambleminae</taxon>
        <taxon>Lampsilini</taxon>
        <taxon>Potamilus</taxon>
    </lineage>
</organism>
<dbReference type="FunFam" id="3.40.720.10:FF:000017">
    <property type="entry name" value="Predicted protein"/>
    <property type="match status" value="1"/>
</dbReference>
<comment type="caution">
    <text evidence="2">The sequence shown here is derived from an EMBL/GenBank/DDBJ whole genome shotgun (WGS) entry which is preliminary data.</text>
</comment>
<keyword evidence="1" id="KW-0812">Transmembrane</keyword>
<reference evidence="2" key="2">
    <citation type="journal article" date="2021" name="Genome Biol. Evol.">
        <title>Developing a high-quality reference genome for a parasitic bivalve with doubly uniparental inheritance (Bivalvia: Unionida).</title>
        <authorList>
            <person name="Smith C.H."/>
        </authorList>
    </citation>
    <scope>NUCLEOTIDE SEQUENCE</scope>
    <source>
        <strain evidence="2">CHS0354</strain>
        <tissue evidence="2">Mantle</tissue>
    </source>
</reference>
<accession>A0AAE0STB4</accession>
<dbReference type="Proteomes" id="UP001195483">
    <property type="component" value="Unassembled WGS sequence"/>
</dbReference>
<dbReference type="AlphaFoldDB" id="A0AAE0STB4"/>